<keyword evidence="2" id="KW-1185">Reference proteome</keyword>
<dbReference type="AlphaFoldDB" id="A0A3L7DRH9"/>
<reference evidence="1 2" key="1">
    <citation type="submission" date="2018-07" db="EMBL/GenBank/DDBJ databases">
        <title>Halioglobus sp. genome submission.</title>
        <authorList>
            <person name="Ye M.-Q."/>
            <person name="Du Z.-J."/>
        </authorList>
    </citation>
    <scope>NUCLEOTIDE SEQUENCE [LARGE SCALE GENOMIC DNA]</scope>
    <source>
        <strain evidence="1 2">U0301</strain>
    </source>
</reference>
<dbReference type="OrthoDB" id="9181877at2"/>
<dbReference type="Proteomes" id="UP000265509">
    <property type="component" value="Unassembled WGS sequence"/>
</dbReference>
<name>A0A3L7DRH9_9GAMM</name>
<protein>
    <submittedName>
        <fullName evidence="1">DUF1832 domain-containing protein</fullName>
    </submittedName>
</protein>
<dbReference type="Gene3D" id="1.10.1220.160">
    <property type="entry name" value="DNA sulphur modification protein DndE"/>
    <property type="match status" value="1"/>
</dbReference>
<comment type="caution">
    <text evidence="1">The sequence shown here is derived from an EMBL/GenBank/DDBJ whole genome shotgun (WGS) entry which is preliminary data.</text>
</comment>
<dbReference type="InterPro" id="IPR038472">
    <property type="entry name" value="DndE_sf"/>
</dbReference>
<accession>A0A3L7DRH9</accession>
<evidence type="ECO:0000313" key="1">
    <source>
        <dbReference type="EMBL" id="RLQ20257.1"/>
    </source>
</evidence>
<dbReference type="RefSeq" id="WP_117957528.1">
    <property type="nucleotide sequence ID" value="NZ_QRAN01000036.1"/>
</dbReference>
<sequence>MDIPDSISISKKVRDTFQTIKNRTGVPNNVLSRIAIMLAINSQASVQSVAKDDSAGQTLDRELMFGELLDFFDIALRQYRYETQTDLSMGELIASLIEIGAHKMGHCRSLTDLARLE</sequence>
<dbReference type="InterPro" id="IPR014969">
    <property type="entry name" value="DNA_S_DndE"/>
</dbReference>
<dbReference type="EMBL" id="QRAN01000036">
    <property type="protein sequence ID" value="RLQ20257.1"/>
    <property type="molecule type" value="Genomic_DNA"/>
</dbReference>
<gene>
    <name evidence="1" type="ORF">DWB85_18620</name>
</gene>
<proteinExistence type="predicted"/>
<organism evidence="1 2">
    <name type="scientific">Seongchinamella sediminis</name>
    <dbReference type="NCBI Taxonomy" id="2283635"/>
    <lineage>
        <taxon>Bacteria</taxon>
        <taxon>Pseudomonadati</taxon>
        <taxon>Pseudomonadota</taxon>
        <taxon>Gammaproteobacteria</taxon>
        <taxon>Cellvibrionales</taxon>
        <taxon>Halieaceae</taxon>
        <taxon>Seongchinamella</taxon>
    </lineage>
</organism>
<evidence type="ECO:0000313" key="2">
    <source>
        <dbReference type="Proteomes" id="UP000265509"/>
    </source>
</evidence>
<dbReference type="Pfam" id="PF08870">
    <property type="entry name" value="DndE"/>
    <property type="match status" value="1"/>
</dbReference>